<proteinExistence type="predicted"/>
<dbReference type="Proteomes" id="UP000887565">
    <property type="component" value="Unplaced"/>
</dbReference>
<dbReference type="WBParaSite" id="nRc.2.0.1.t47936-RA">
    <property type="protein sequence ID" value="nRc.2.0.1.t47936-RA"/>
    <property type="gene ID" value="nRc.2.0.1.g47936"/>
</dbReference>
<dbReference type="AlphaFoldDB" id="A0A915LDN0"/>
<reference evidence="2" key="1">
    <citation type="submission" date="2022-11" db="UniProtKB">
        <authorList>
            <consortium name="WormBaseParasite"/>
        </authorList>
    </citation>
    <scope>IDENTIFICATION</scope>
</reference>
<evidence type="ECO:0000313" key="2">
    <source>
        <dbReference type="WBParaSite" id="nRc.2.0.1.t47936-RA"/>
    </source>
</evidence>
<name>A0A915LDN0_ROMCU</name>
<keyword evidence="1" id="KW-1185">Reference proteome</keyword>
<sequence>MSARLIGGASGLKRIASLRRPEEKYFDLVSGVNLNNLSVLKLTSLFVTVSSYNKIDDFIM</sequence>
<evidence type="ECO:0000313" key="1">
    <source>
        <dbReference type="Proteomes" id="UP000887565"/>
    </source>
</evidence>
<organism evidence="1 2">
    <name type="scientific">Romanomermis culicivorax</name>
    <name type="common">Nematode worm</name>
    <dbReference type="NCBI Taxonomy" id="13658"/>
    <lineage>
        <taxon>Eukaryota</taxon>
        <taxon>Metazoa</taxon>
        <taxon>Ecdysozoa</taxon>
        <taxon>Nematoda</taxon>
        <taxon>Enoplea</taxon>
        <taxon>Dorylaimia</taxon>
        <taxon>Mermithida</taxon>
        <taxon>Mermithoidea</taxon>
        <taxon>Mermithidae</taxon>
        <taxon>Romanomermis</taxon>
    </lineage>
</organism>
<accession>A0A915LDN0</accession>
<protein>
    <submittedName>
        <fullName evidence="2">Uncharacterized protein</fullName>
    </submittedName>
</protein>